<feature type="compositionally biased region" description="Polar residues" evidence="6">
    <location>
        <begin position="145"/>
        <end position="158"/>
    </location>
</feature>
<dbReference type="NCBIfam" id="NF041513">
    <property type="entry name" value="formate_DH_Act"/>
    <property type="match status" value="1"/>
</dbReference>
<evidence type="ECO:0000256" key="4">
    <source>
        <dbReference type="ARBA" id="ARBA00022485"/>
    </source>
</evidence>
<comment type="subcellular location">
    <subcellularLocation>
        <location evidence="2">Cell envelope</location>
    </subcellularLocation>
</comment>
<dbReference type="PANTHER" id="PTHR43598">
    <property type="entry name" value="TUNGSTEN-CONTAINING FORMYLMETHANOFURAN DEHYDROGENASE 2 SUBUNIT B"/>
    <property type="match status" value="1"/>
</dbReference>
<evidence type="ECO:0000256" key="1">
    <source>
        <dbReference type="ARBA" id="ARBA00001966"/>
    </source>
</evidence>
<keyword evidence="4" id="KW-0004">4Fe-4S</keyword>
<keyword evidence="4" id="KW-0479">Metal-binding</keyword>
<dbReference type="InterPro" id="IPR006656">
    <property type="entry name" value="Mopterin_OxRdtase"/>
</dbReference>
<dbReference type="Pfam" id="PF00384">
    <property type="entry name" value="Molybdopterin"/>
    <property type="match status" value="1"/>
</dbReference>
<dbReference type="InterPro" id="IPR006657">
    <property type="entry name" value="MoPterin_dinucl-bd_dom"/>
</dbReference>
<evidence type="ECO:0000259" key="8">
    <source>
        <dbReference type="Pfam" id="PF01568"/>
    </source>
</evidence>
<keyword evidence="4" id="KW-0411">Iron-sulfur</keyword>
<evidence type="ECO:0000256" key="5">
    <source>
        <dbReference type="ARBA" id="ARBA00023002"/>
    </source>
</evidence>
<gene>
    <name evidence="9" type="ORF">I4I82_26785</name>
</gene>
<proteinExistence type="inferred from homology"/>
<dbReference type="Proteomes" id="UP000694300">
    <property type="component" value="Unassembled WGS sequence"/>
</dbReference>
<feature type="domain" description="Molybdopterin dinucleotide-binding" evidence="8">
    <location>
        <begin position="735"/>
        <end position="852"/>
    </location>
</feature>
<keyword evidence="10" id="KW-1185">Reference proteome</keyword>
<comment type="similarity">
    <text evidence="3">Belongs to the prokaryotic molybdopterin-containing oxidoreductase family.</text>
</comment>
<comment type="cofactor">
    <cofactor evidence="1">
        <name>[4Fe-4S] cluster</name>
        <dbReference type="ChEBI" id="CHEBI:49883"/>
    </cofactor>
</comment>
<dbReference type="EMBL" id="JADQDF010000001">
    <property type="protein sequence ID" value="MBW0131262.1"/>
    <property type="molecule type" value="Genomic_DNA"/>
</dbReference>
<reference evidence="9 10" key="1">
    <citation type="submission" date="2020-11" db="EMBL/GenBank/DDBJ databases">
        <title>Pseudonocardia abyssalis sp. nov. and Pseudonocardia oceani sp. nov., description and phylogenomic analysis of two novel actinomycetes isolated from the deep Southern Ocean.</title>
        <authorList>
            <person name="Parra J."/>
        </authorList>
    </citation>
    <scope>NUCLEOTIDE SEQUENCE [LARGE SCALE GENOMIC DNA]</scope>
    <source>
        <strain evidence="10">KRD185</strain>
    </source>
</reference>
<organism evidence="9 10">
    <name type="scientific">Pseudonocardia oceani</name>
    <dbReference type="NCBI Taxonomy" id="2792013"/>
    <lineage>
        <taxon>Bacteria</taxon>
        <taxon>Bacillati</taxon>
        <taxon>Actinomycetota</taxon>
        <taxon>Actinomycetes</taxon>
        <taxon>Pseudonocardiales</taxon>
        <taxon>Pseudonocardiaceae</taxon>
        <taxon>Pseudonocardia</taxon>
    </lineage>
</organism>
<evidence type="ECO:0000259" key="7">
    <source>
        <dbReference type="Pfam" id="PF00384"/>
    </source>
</evidence>
<evidence type="ECO:0000313" key="10">
    <source>
        <dbReference type="Proteomes" id="UP000694300"/>
    </source>
</evidence>
<dbReference type="Pfam" id="PF01568">
    <property type="entry name" value="Molydop_binding"/>
    <property type="match status" value="1"/>
</dbReference>
<protein>
    <submittedName>
        <fullName evidence="9">Molybdopterin-dependent oxidoreductase</fullName>
    </submittedName>
</protein>
<comment type="caution">
    <text evidence="9">The sequence shown here is derived from an EMBL/GenBank/DDBJ whole genome shotgun (WGS) entry which is preliminary data.</text>
</comment>
<evidence type="ECO:0000256" key="3">
    <source>
        <dbReference type="ARBA" id="ARBA00010312"/>
    </source>
</evidence>
<evidence type="ECO:0000256" key="6">
    <source>
        <dbReference type="SAM" id="MobiDB-lite"/>
    </source>
</evidence>
<dbReference type="InterPro" id="IPR048158">
    <property type="entry name" value="Formate_DH_Act"/>
</dbReference>
<name>A0ABS6UG92_9PSEU</name>
<keyword evidence="4" id="KW-0408">Iron</keyword>
<evidence type="ECO:0000313" key="9">
    <source>
        <dbReference type="EMBL" id="MBW0131262.1"/>
    </source>
</evidence>
<dbReference type="CDD" id="cd02792">
    <property type="entry name" value="MopB_CT_Formate-Dh-Na-like"/>
    <property type="match status" value="1"/>
</dbReference>
<sequence>MGTSFGRGGATTFQQDLQNADCILIEGSNMAECHPVGFQWVMEAKARGAKLIHVDPRFTRTSAVADLHVPLRAGTDIAFLGGIVNHVLQNDRYFHDYVVAYTNAATIVGEDFRDTEDLDGLFSGFDPESRSYDVASWQYEGGTVQAASGQREQAASQRLSEDDDAEGAAHGESHGSGGAGITGDFRADETLQHPRCVFQILKRHFSRYTPEVVEQTCGVPQETFLEVCRLLEDNSGPDRTSAFAYSVGWTHHTVGVQYIRTASILQTLLGNIGRPGGGILALRGHASIQGSTDIPTLFNLLPGYIPMPHASSAADLAGFVESEKAEKGFWSELSAYLVSLLKAYWGPAAGPENDFCFGYLPRLTGSHSTFETVMAQLAGECTGYFLLGENPAVGSANAKMQRLGMANLEWLVVRDLNMIESATFWKDGPEIETGELRTEDIGTEVFFLPAAAHTEKDGSFTNTQRMLQWHHQAVEPEADVRSDLWFTYHLGRIIREKLAGSTEEMDRPVVDLTWDLPTKGPLDEPEAEAVLSEISGWDADGTPLSTYQQLADDGSTVSGCWIYCGSYADGVNQTARRKPGAEQSWVAPEWGWAWPLNRRILYNRASAAPDGTPWSERKAYIWWGGEQGKWVGHDVPDFSPTTAPDHVPPDDAQGVAALSGTDAFIMQADGKAWLYAPAGLTDGPLPAHYEPQESPVANPLYGQQRNPARQIRSVVHPEDRFQPSGDEPGADTYPFVLTTYRIAEHHTAGGMSRWSPYLAELAPDPFCEVSPELAAERGLRHGDWATVISARNAIEARVMVTDRITPLRVQGAVVHQVGLPYHWGGNGLVTGDAANELTSLVMDPNVHIMETKALSCDIRPGRRPRGPARVELVAEWRRRAGITEETGLDA</sequence>
<evidence type="ECO:0000256" key="2">
    <source>
        <dbReference type="ARBA" id="ARBA00004196"/>
    </source>
</evidence>
<feature type="domain" description="Molybdopterin oxidoreductase" evidence="7">
    <location>
        <begin position="15"/>
        <end position="418"/>
    </location>
</feature>
<dbReference type="PANTHER" id="PTHR43598:SF1">
    <property type="entry name" value="FORMATE DEHYDROGENASE-O MAJOR SUBUNIT"/>
    <property type="match status" value="1"/>
</dbReference>
<keyword evidence="5" id="KW-0560">Oxidoreductase</keyword>
<accession>A0ABS6UG92</accession>
<feature type="region of interest" description="Disordered" evidence="6">
    <location>
        <begin position="143"/>
        <end position="185"/>
    </location>
</feature>